<comment type="caution">
    <text evidence="2">The sequence shown here is derived from an EMBL/GenBank/DDBJ whole genome shotgun (WGS) entry which is preliminary data.</text>
</comment>
<keyword evidence="1" id="KW-0732">Signal</keyword>
<evidence type="ECO:0000256" key="1">
    <source>
        <dbReference type="SAM" id="SignalP"/>
    </source>
</evidence>
<organism evidence="2 3">
    <name type="scientific">Stentor coeruleus</name>
    <dbReference type="NCBI Taxonomy" id="5963"/>
    <lineage>
        <taxon>Eukaryota</taxon>
        <taxon>Sar</taxon>
        <taxon>Alveolata</taxon>
        <taxon>Ciliophora</taxon>
        <taxon>Postciliodesmatophora</taxon>
        <taxon>Heterotrichea</taxon>
        <taxon>Heterotrichida</taxon>
        <taxon>Stentoridae</taxon>
        <taxon>Stentor</taxon>
    </lineage>
</organism>
<gene>
    <name evidence="2" type="ORF">SteCoe_37518</name>
</gene>
<proteinExistence type="predicted"/>
<name>A0A1R2AN42_9CILI</name>
<protein>
    <submittedName>
        <fullName evidence="2">Uncharacterized protein</fullName>
    </submittedName>
</protein>
<reference evidence="2 3" key="1">
    <citation type="submission" date="2016-11" db="EMBL/GenBank/DDBJ databases">
        <title>The macronuclear genome of Stentor coeruleus: a giant cell with tiny introns.</title>
        <authorList>
            <person name="Slabodnick M."/>
            <person name="Ruby J.G."/>
            <person name="Reiff S.B."/>
            <person name="Swart E.C."/>
            <person name="Gosai S."/>
            <person name="Prabakaran S."/>
            <person name="Witkowska E."/>
            <person name="Larue G.E."/>
            <person name="Fisher S."/>
            <person name="Freeman R.M."/>
            <person name="Gunawardena J."/>
            <person name="Chu W."/>
            <person name="Stover N.A."/>
            <person name="Gregory B.D."/>
            <person name="Nowacki M."/>
            <person name="Derisi J."/>
            <person name="Roy S.W."/>
            <person name="Marshall W.F."/>
            <person name="Sood P."/>
        </authorList>
    </citation>
    <scope>NUCLEOTIDE SEQUENCE [LARGE SCALE GENOMIC DNA]</scope>
    <source>
        <strain evidence="2">WM001</strain>
    </source>
</reference>
<feature type="signal peptide" evidence="1">
    <location>
        <begin position="1"/>
        <end position="26"/>
    </location>
</feature>
<evidence type="ECO:0000313" key="3">
    <source>
        <dbReference type="Proteomes" id="UP000187209"/>
    </source>
</evidence>
<evidence type="ECO:0000313" key="2">
    <source>
        <dbReference type="EMBL" id="OMJ65855.1"/>
    </source>
</evidence>
<dbReference type="EMBL" id="MPUH01001913">
    <property type="protein sequence ID" value="OMJ65855.1"/>
    <property type="molecule type" value="Genomic_DNA"/>
</dbReference>
<accession>A0A1R2AN42</accession>
<dbReference type="AlphaFoldDB" id="A0A1R2AN42"/>
<dbReference type="Proteomes" id="UP000187209">
    <property type="component" value="Unassembled WGS sequence"/>
</dbReference>
<keyword evidence="3" id="KW-1185">Reference proteome</keyword>
<sequence>MVRNTGIISGLRIGIYLLCFTALAQASENVLISPLAASTPLVTSLPPLDSHSSEWQVSMIVMPELASSLSLISQAYEAQNPIEHVETLTTDCSSLTSSLPENGHFLYATLGQNENSAISFYKCANIESSLLGVLVVDTEKLKDGYQIDTLAYENLKKIKSWTSILAQNLCESGNFVPRLSKCSSHNKYQRSEISDLINKGTDVLEAIIQISSKTGMTQETLDELITYLRGEISCSSTACSGGACEGTGKSSQFVQAATLLFQNAETISTATAANLDSIINAFLCVQYTAGAAAFSDNDMCSINYC</sequence>
<feature type="chain" id="PRO_5012073958" evidence="1">
    <location>
        <begin position="27"/>
        <end position="305"/>
    </location>
</feature>